<name>A0A9Y6J9J2_9CICH</name>
<dbReference type="Pfam" id="PF10545">
    <property type="entry name" value="MADF_DNA_bdg"/>
    <property type="match status" value="3"/>
</dbReference>
<organism evidence="3 4">
    <name type="scientific">Pundamilia nyererei</name>
    <dbReference type="NCBI Taxonomy" id="303518"/>
    <lineage>
        <taxon>Eukaryota</taxon>
        <taxon>Metazoa</taxon>
        <taxon>Chordata</taxon>
        <taxon>Craniata</taxon>
        <taxon>Vertebrata</taxon>
        <taxon>Euteleostomi</taxon>
        <taxon>Actinopterygii</taxon>
        <taxon>Neopterygii</taxon>
        <taxon>Teleostei</taxon>
        <taxon>Neoteleostei</taxon>
        <taxon>Acanthomorphata</taxon>
        <taxon>Ovalentaria</taxon>
        <taxon>Cichlomorphae</taxon>
        <taxon>Cichliformes</taxon>
        <taxon>Cichlidae</taxon>
        <taxon>African cichlids</taxon>
        <taxon>Pseudocrenilabrinae</taxon>
        <taxon>Haplochromini</taxon>
        <taxon>Pundamilia</taxon>
    </lineage>
</organism>
<keyword evidence="3" id="KW-1185">Reference proteome</keyword>
<feature type="domain" description="MADF" evidence="2">
    <location>
        <begin position="416"/>
        <end position="513"/>
    </location>
</feature>
<dbReference type="SMART" id="SM00595">
    <property type="entry name" value="MADF"/>
    <property type="match status" value="3"/>
</dbReference>
<dbReference type="Proteomes" id="UP000695023">
    <property type="component" value="Unplaced"/>
</dbReference>
<dbReference type="RefSeq" id="XP_013764351.1">
    <property type="nucleotide sequence ID" value="XM_013908897.1"/>
</dbReference>
<dbReference type="AlphaFoldDB" id="A0A9Y6J9J2"/>
<dbReference type="PANTHER" id="PTHR21505">
    <property type="entry name" value="MADF DOMAIN-CONTAINING PROTEIN-RELATED"/>
    <property type="match status" value="1"/>
</dbReference>
<feature type="compositionally biased region" description="Polar residues" evidence="1">
    <location>
        <begin position="381"/>
        <end position="398"/>
    </location>
</feature>
<sequence>MEVSPFSFTPERYWTEEKERALIAFFSKHSCLWNHKSEGYKNRQLRWKTLETLRILLSTLPPPVPFTVEDIKNKFKNLRTTFQRQYKMVKASKACNPDDEFVPQWKHYHQLMFLQGCWDQDDPAAGEPPLSPLNPLQEEGQPVLTSPGLIISFLPTPSTSSASSSSTCVPSSVMIKCYWTEERERALISFYCEHNCLWNKKSENHNNRQLRLRLLEALRSQLSDHTVSFSVEDIKCKFKNLRTVFNREFKAVQASRASDKPYVSKWKHYQQLLFLCESCDEDDGSEDLQILTPQEDKDREHGNQTPSSTLSSFSSSSNQTSSIKLSTASTPSSSTQSDAKTSAGYQMFLPAAPDNLRLGSQSATSTLPTSPSSSLPDTRSCTNPSPLNFSTASSAQPDNRLSADTRCLWSEAKVQQLISFYSEHSCLWNHKSESYRNRLLRQSLLETLSSILSNNELVSFTVEDIKTKFRNLRTIFQREHKAVSSNKTCGSEDFYLPKWKHYRDLMFLCDSCDEDEQPEDVHFCQLQDTGLLHMVSQAPPPPLHYRATNQTVSKLNTRGLKAPPSPTPPDSQHSSPSSSPSPSTSSSHTDSRVSGRKRASHRATTTEVLDLMRTLCQTQAASPHAGFLRYVEECLNETPPDKARKLKKKIIETIHSMSEDV</sequence>
<evidence type="ECO:0000256" key="1">
    <source>
        <dbReference type="SAM" id="MobiDB-lite"/>
    </source>
</evidence>
<reference evidence="4" key="1">
    <citation type="submission" date="2025-08" db="UniProtKB">
        <authorList>
            <consortium name="RefSeq"/>
        </authorList>
    </citation>
    <scope>IDENTIFICATION</scope>
</reference>
<dbReference type="PROSITE" id="PS51029">
    <property type="entry name" value="MADF"/>
    <property type="match status" value="3"/>
</dbReference>
<feature type="compositionally biased region" description="Low complexity" evidence="1">
    <location>
        <begin position="305"/>
        <end position="337"/>
    </location>
</feature>
<accession>A0A9Y6J9J2</accession>
<feature type="region of interest" description="Disordered" evidence="1">
    <location>
        <begin position="357"/>
        <end position="398"/>
    </location>
</feature>
<dbReference type="InterPro" id="IPR006578">
    <property type="entry name" value="MADF-dom"/>
</dbReference>
<evidence type="ECO:0000313" key="3">
    <source>
        <dbReference type="Proteomes" id="UP000695023"/>
    </source>
</evidence>
<feature type="compositionally biased region" description="Low complexity" evidence="1">
    <location>
        <begin position="570"/>
        <end position="588"/>
    </location>
</feature>
<gene>
    <name evidence="4" type="primary">LOC102199233</name>
</gene>
<dbReference type="GeneID" id="102199233"/>
<feature type="domain" description="MADF" evidence="2">
    <location>
        <begin position="186"/>
        <end position="280"/>
    </location>
</feature>
<feature type="compositionally biased region" description="Low complexity" evidence="1">
    <location>
        <begin position="360"/>
        <end position="380"/>
    </location>
</feature>
<protein>
    <submittedName>
        <fullName evidence="4">Uncharacterized protein LOC102199233</fullName>
    </submittedName>
</protein>
<dbReference type="PANTHER" id="PTHR21505:SF12">
    <property type="entry name" value="MADF DOMAIN-CONTAINING PROTEIN-RELATED"/>
    <property type="match status" value="1"/>
</dbReference>
<feature type="region of interest" description="Disordered" evidence="1">
    <location>
        <begin position="556"/>
        <end position="604"/>
    </location>
</feature>
<evidence type="ECO:0000313" key="4">
    <source>
        <dbReference type="RefSeq" id="XP_013764351.1"/>
    </source>
</evidence>
<feature type="domain" description="MADF" evidence="2">
    <location>
        <begin position="21"/>
        <end position="119"/>
    </location>
</feature>
<feature type="region of interest" description="Disordered" evidence="1">
    <location>
        <begin position="293"/>
        <end position="340"/>
    </location>
</feature>
<proteinExistence type="predicted"/>
<evidence type="ECO:0000259" key="2">
    <source>
        <dbReference type="PROSITE" id="PS51029"/>
    </source>
</evidence>